<dbReference type="Pfam" id="PF00078">
    <property type="entry name" value="RVT_1"/>
    <property type="match status" value="1"/>
</dbReference>
<evidence type="ECO:0000259" key="1">
    <source>
        <dbReference type="Pfam" id="PF00078"/>
    </source>
</evidence>
<dbReference type="PANTHER" id="PTHR47331">
    <property type="entry name" value="PHD-TYPE DOMAIN-CONTAINING PROTEIN"/>
    <property type="match status" value="1"/>
</dbReference>
<evidence type="ECO:0000313" key="3">
    <source>
        <dbReference type="WBParaSite" id="PSAMB.scaffold11616size3235.g34280.t1"/>
    </source>
</evidence>
<dbReference type="WBParaSite" id="PSAMB.scaffold11616size3235.g34280.t1">
    <property type="protein sequence ID" value="PSAMB.scaffold11616size3235.g34280.t1"/>
    <property type="gene ID" value="PSAMB.scaffold11616size3235.g34280"/>
</dbReference>
<organism evidence="2 3">
    <name type="scientific">Plectus sambesii</name>
    <dbReference type="NCBI Taxonomy" id="2011161"/>
    <lineage>
        <taxon>Eukaryota</taxon>
        <taxon>Metazoa</taxon>
        <taxon>Ecdysozoa</taxon>
        <taxon>Nematoda</taxon>
        <taxon>Chromadorea</taxon>
        <taxon>Plectida</taxon>
        <taxon>Plectina</taxon>
        <taxon>Plectoidea</taxon>
        <taxon>Plectidae</taxon>
        <taxon>Plectus</taxon>
    </lineage>
</organism>
<dbReference type="AlphaFoldDB" id="A0A914URF9"/>
<dbReference type="InterPro" id="IPR043128">
    <property type="entry name" value="Rev_trsase/Diguanyl_cyclase"/>
</dbReference>
<dbReference type="Proteomes" id="UP000887566">
    <property type="component" value="Unplaced"/>
</dbReference>
<keyword evidence="2" id="KW-1185">Reference proteome</keyword>
<dbReference type="SUPFAM" id="SSF56672">
    <property type="entry name" value="DNA/RNA polymerases"/>
    <property type="match status" value="1"/>
</dbReference>
<sequence length="438" mass="50377">MRVSSVKKLTDQIMVPIEDALHENTTSLQGKRMQPSILIGADYFWEVVNASEARKLPSGFHMIDSKLGPLFCGKGHMTSMVVIQQKEAEKKTFEDTVENFWKLEAIGVNDNPEVDDDEVALQQFQNSVKIKDGRYVVKWPWKDNNPDLPSNYTLCIARLTSTLRRLKEQPDLLQKYDDIMKEQLQKSIIEPVNDLDQHSGIVHYLPHHPVITPNKATTKVRIVYDASAKARRGAKSLNDCLYRGPLLLPDLCGMLIRFRTYKIAIMADVEKAFLQLGLEQEDRDAVRFIWLKDIKKPWSQDNLQVYRFCRVAFGVISSPFLLAATIRHHLQKSGTKVAKEIEENVYADNVLMEARSTKEAQDKCREMKKIFKQALMNLREFTSNDQLINDEFADEGQKETVKFLGIPWNTKRDVIMARLPPVEDNGNHTKRQVVHRPT</sequence>
<protein>
    <submittedName>
        <fullName evidence="3">Reverse transcriptase domain-containing protein</fullName>
    </submittedName>
</protein>
<feature type="domain" description="Reverse transcriptase" evidence="1">
    <location>
        <begin position="259"/>
        <end position="406"/>
    </location>
</feature>
<dbReference type="InterPro" id="IPR043502">
    <property type="entry name" value="DNA/RNA_pol_sf"/>
</dbReference>
<proteinExistence type="predicted"/>
<dbReference type="PANTHER" id="PTHR47331:SF1">
    <property type="entry name" value="GAG-LIKE PROTEIN"/>
    <property type="match status" value="1"/>
</dbReference>
<dbReference type="InterPro" id="IPR000477">
    <property type="entry name" value="RT_dom"/>
</dbReference>
<evidence type="ECO:0000313" key="2">
    <source>
        <dbReference type="Proteomes" id="UP000887566"/>
    </source>
</evidence>
<dbReference type="Gene3D" id="3.10.10.10">
    <property type="entry name" value="HIV Type 1 Reverse Transcriptase, subunit A, domain 1"/>
    <property type="match status" value="1"/>
</dbReference>
<dbReference type="Gene3D" id="3.30.70.270">
    <property type="match status" value="1"/>
</dbReference>
<reference evidence="3" key="1">
    <citation type="submission" date="2022-11" db="UniProtKB">
        <authorList>
            <consortium name="WormBaseParasite"/>
        </authorList>
    </citation>
    <scope>IDENTIFICATION</scope>
</reference>
<accession>A0A914URF9</accession>
<name>A0A914URF9_9BILA</name>